<evidence type="ECO:0000313" key="2">
    <source>
        <dbReference type="Proteomes" id="UP001162131"/>
    </source>
</evidence>
<protein>
    <submittedName>
        <fullName evidence="1">Uncharacterized protein</fullName>
    </submittedName>
</protein>
<proteinExistence type="predicted"/>
<accession>A0AAU9ILE9</accession>
<comment type="caution">
    <text evidence="1">The sequence shown here is derived from an EMBL/GenBank/DDBJ whole genome shotgun (WGS) entry which is preliminary data.</text>
</comment>
<name>A0AAU9ILE9_9CILI</name>
<sequence length="96" mass="11539">MEPKRLVIILESIDGVTRIQEVYEQWKYSMLAQAIENIYRIPKDAQLIFFERKLHRYAEDKDKTLGELGIKTTLKYVSSIRNQCVKYNWIFRNILI</sequence>
<dbReference type="EMBL" id="CAJZBQ010000012">
    <property type="protein sequence ID" value="CAG9314293.1"/>
    <property type="molecule type" value="Genomic_DNA"/>
</dbReference>
<organism evidence="1 2">
    <name type="scientific">Blepharisma stoltei</name>
    <dbReference type="NCBI Taxonomy" id="1481888"/>
    <lineage>
        <taxon>Eukaryota</taxon>
        <taxon>Sar</taxon>
        <taxon>Alveolata</taxon>
        <taxon>Ciliophora</taxon>
        <taxon>Postciliodesmatophora</taxon>
        <taxon>Heterotrichea</taxon>
        <taxon>Heterotrichida</taxon>
        <taxon>Blepharismidae</taxon>
        <taxon>Blepharisma</taxon>
    </lineage>
</organism>
<gene>
    <name evidence="1" type="ORF">BSTOLATCC_MIC11304</name>
</gene>
<dbReference type="InterPro" id="IPR029071">
    <property type="entry name" value="Ubiquitin-like_domsf"/>
</dbReference>
<dbReference type="SUPFAM" id="SSF54236">
    <property type="entry name" value="Ubiquitin-like"/>
    <property type="match status" value="1"/>
</dbReference>
<evidence type="ECO:0000313" key="1">
    <source>
        <dbReference type="EMBL" id="CAG9314293.1"/>
    </source>
</evidence>
<keyword evidence="2" id="KW-1185">Reference proteome</keyword>
<dbReference type="AlphaFoldDB" id="A0AAU9ILE9"/>
<reference evidence="1" key="1">
    <citation type="submission" date="2021-09" db="EMBL/GenBank/DDBJ databases">
        <authorList>
            <consortium name="AG Swart"/>
            <person name="Singh M."/>
            <person name="Singh A."/>
            <person name="Seah K."/>
            <person name="Emmerich C."/>
        </authorList>
    </citation>
    <scope>NUCLEOTIDE SEQUENCE</scope>
    <source>
        <strain evidence="1">ATCC30299</strain>
    </source>
</reference>
<dbReference type="Proteomes" id="UP001162131">
    <property type="component" value="Unassembled WGS sequence"/>
</dbReference>